<evidence type="ECO:0000256" key="1">
    <source>
        <dbReference type="ARBA" id="ARBA00022448"/>
    </source>
</evidence>
<dbReference type="PROSITE" id="PS51007">
    <property type="entry name" value="CYTC"/>
    <property type="match status" value="1"/>
</dbReference>
<evidence type="ECO:0000256" key="4">
    <source>
        <dbReference type="ARBA" id="ARBA00022982"/>
    </source>
</evidence>
<evidence type="ECO:0000259" key="8">
    <source>
        <dbReference type="PROSITE" id="PS51007"/>
    </source>
</evidence>
<dbReference type="SUPFAM" id="SSF46626">
    <property type="entry name" value="Cytochrome c"/>
    <property type="match status" value="2"/>
</dbReference>
<dbReference type="PRINTS" id="PR00605">
    <property type="entry name" value="CYTCHROMECIC"/>
</dbReference>
<name>A0A1Q8YHH2_9BURK</name>
<dbReference type="InterPro" id="IPR008168">
    <property type="entry name" value="Cyt_C_IC"/>
</dbReference>
<evidence type="ECO:0000256" key="2">
    <source>
        <dbReference type="ARBA" id="ARBA00022617"/>
    </source>
</evidence>
<evidence type="ECO:0000256" key="6">
    <source>
        <dbReference type="PROSITE-ProRule" id="PRU00433"/>
    </source>
</evidence>
<feature type="signal peptide" evidence="7">
    <location>
        <begin position="1"/>
        <end position="25"/>
    </location>
</feature>
<proteinExistence type="predicted"/>
<keyword evidence="10" id="KW-1185">Reference proteome</keyword>
<evidence type="ECO:0000256" key="7">
    <source>
        <dbReference type="SAM" id="SignalP"/>
    </source>
</evidence>
<accession>A0A1Q8YHH2</accession>
<dbReference type="InterPro" id="IPR036909">
    <property type="entry name" value="Cyt_c-like_dom_sf"/>
</dbReference>
<evidence type="ECO:0000313" key="9">
    <source>
        <dbReference type="EMBL" id="OLP07504.1"/>
    </source>
</evidence>
<keyword evidence="2 6" id="KW-0349">Heme</keyword>
<dbReference type="PANTHER" id="PTHR33751">
    <property type="entry name" value="CBB3-TYPE CYTOCHROME C OXIDASE SUBUNIT FIXP"/>
    <property type="match status" value="1"/>
</dbReference>
<keyword evidence="5 6" id="KW-0408">Iron</keyword>
<dbReference type="EMBL" id="MSYM01000008">
    <property type="protein sequence ID" value="OLP07504.1"/>
    <property type="molecule type" value="Genomic_DNA"/>
</dbReference>
<comment type="caution">
    <text evidence="9">The sequence shown here is derived from an EMBL/GenBank/DDBJ whole genome shotgun (WGS) entry which is preliminary data.</text>
</comment>
<dbReference type="PANTHER" id="PTHR33751:SF9">
    <property type="entry name" value="CYTOCHROME C4"/>
    <property type="match status" value="1"/>
</dbReference>
<dbReference type="GO" id="GO:0009055">
    <property type="term" value="F:electron transfer activity"/>
    <property type="evidence" value="ECO:0007669"/>
    <property type="project" value="InterPro"/>
</dbReference>
<feature type="chain" id="PRO_5012322089" evidence="7">
    <location>
        <begin position="26"/>
        <end position="237"/>
    </location>
</feature>
<dbReference type="Gene3D" id="1.10.760.10">
    <property type="entry name" value="Cytochrome c-like domain"/>
    <property type="match status" value="2"/>
</dbReference>
<dbReference type="RefSeq" id="WP_083633812.1">
    <property type="nucleotide sequence ID" value="NZ_MSYM01000008.1"/>
</dbReference>
<protein>
    <submittedName>
        <fullName evidence="9">Cytochrome c family protein</fullName>
    </submittedName>
</protein>
<feature type="domain" description="Cytochrome c" evidence="8">
    <location>
        <begin position="59"/>
        <end position="237"/>
    </location>
</feature>
<sequence>MSFLMRRATYLLTCVLLLGATSANAQGMRPGQGMGRGMGQGAGGGQGAAWANLSAFVPGDAKLGKAVAEQTCAACHGVDGNSIAAVFPKLAGQKESYLVRQLTNFSTNARQNDLMNPIAHQLDPDSLRNVAAWYATQTIKPANDGDSKLIAAGRRVFEAGDISQHNPPCTHCHLANPPPGPGALAPLLAGQFSGYLQAQLLQLRSGQRSHALMMPMMAARLSDAQIEAVAAYISQLH</sequence>
<evidence type="ECO:0000313" key="10">
    <source>
        <dbReference type="Proteomes" id="UP000185911"/>
    </source>
</evidence>
<reference evidence="9 10" key="1">
    <citation type="submission" date="2017-01" db="EMBL/GenBank/DDBJ databases">
        <title>Genome sequence of Rhodoferax antarcticus ANT.BR, a psychrophilic purple nonsulfur bacterium from an Antarctic microbial mat.</title>
        <authorList>
            <person name="Baker J."/>
            <person name="Riester C."/>
            <person name="Skinner B."/>
            <person name="Newell A."/>
            <person name="Swingley W."/>
            <person name="Madigan M."/>
            <person name="Jung D."/>
            <person name="Asao M."/>
            <person name="Chen M."/>
            <person name="Loughlin P."/>
            <person name="Pan H."/>
            <person name="Lin S."/>
            <person name="Li N."/>
            <person name="Shaw J."/>
            <person name="Prado M."/>
            <person name="Sherman C."/>
            <person name="Li X."/>
            <person name="Tang J."/>
            <person name="Blankenship R."/>
            <person name="Zhao T."/>
            <person name="Touchman J."/>
            <person name="Sattley M."/>
        </authorList>
    </citation>
    <scope>NUCLEOTIDE SEQUENCE [LARGE SCALE GENOMIC DNA]</scope>
    <source>
        <strain evidence="9 10">ANT.BR</strain>
    </source>
</reference>
<evidence type="ECO:0000256" key="5">
    <source>
        <dbReference type="ARBA" id="ARBA00023004"/>
    </source>
</evidence>
<dbReference type="Proteomes" id="UP000185911">
    <property type="component" value="Unassembled WGS sequence"/>
</dbReference>
<gene>
    <name evidence="9" type="ORF">BLL52_1334</name>
</gene>
<dbReference type="AlphaFoldDB" id="A0A1Q8YHH2"/>
<dbReference type="GO" id="GO:0020037">
    <property type="term" value="F:heme binding"/>
    <property type="evidence" value="ECO:0007669"/>
    <property type="project" value="InterPro"/>
</dbReference>
<keyword evidence="7" id="KW-0732">Signal</keyword>
<dbReference type="InterPro" id="IPR009056">
    <property type="entry name" value="Cyt_c-like_dom"/>
</dbReference>
<keyword evidence="3 6" id="KW-0479">Metal-binding</keyword>
<dbReference type="STRING" id="81479.RA876_01305"/>
<dbReference type="InterPro" id="IPR050597">
    <property type="entry name" value="Cytochrome_c_Oxidase_Subunit"/>
</dbReference>
<organism evidence="9 10">
    <name type="scientific">Rhodoferax antarcticus ANT.BR</name>
    <dbReference type="NCBI Taxonomy" id="1111071"/>
    <lineage>
        <taxon>Bacteria</taxon>
        <taxon>Pseudomonadati</taxon>
        <taxon>Pseudomonadota</taxon>
        <taxon>Betaproteobacteria</taxon>
        <taxon>Burkholderiales</taxon>
        <taxon>Comamonadaceae</taxon>
        <taxon>Rhodoferax</taxon>
    </lineage>
</organism>
<keyword evidence="4" id="KW-0249">Electron transport</keyword>
<dbReference type="Pfam" id="PF00034">
    <property type="entry name" value="Cytochrom_C"/>
    <property type="match status" value="2"/>
</dbReference>
<evidence type="ECO:0000256" key="3">
    <source>
        <dbReference type="ARBA" id="ARBA00022723"/>
    </source>
</evidence>
<keyword evidence="1" id="KW-0813">Transport</keyword>
<dbReference type="GO" id="GO:0005506">
    <property type="term" value="F:iron ion binding"/>
    <property type="evidence" value="ECO:0007669"/>
    <property type="project" value="InterPro"/>
</dbReference>